<keyword evidence="2" id="KW-1185">Reference proteome</keyword>
<dbReference type="AlphaFoldDB" id="A0A5B7I7S3"/>
<name>A0A5B7I7S3_PORTR</name>
<comment type="caution">
    <text evidence="1">The sequence shown here is derived from an EMBL/GenBank/DDBJ whole genome shotgun (WGS) entry which is preliminary data.</text>
</comment>
<dbReference type="EMBL" id="VSRR010052109">
    <property type="protein sequence ID" value="MPC79792.1"/>
    <property type="molecule type" value="Genomic_DNA"/>
</dbReference>
<dbReference type="Proteomes" id="UP000324222">
    <property type="component" value="Unassembled WGS sequence"/>
</dbReference>
<protein>
    <submittedName>
        <fullName evidence="1">Uncharacterized protein</fullName>
    </submittedName>
</protein>
<proteinExistence type="predicted"/>
<evidence type="ECO:0000313" key="2">
    <source>
        <dbReference type="Proteomes" id="UP000324222"/>
    </source>
</evidence>
<evidence type="ECO:0000313" key="1">
    <source>
        <dbReference type="EMBL" id="MPC79792.1"/>
    </source>
</evidence>
<gene>
    <name evidence="1" type="ORF">E2C01_074338</name>
</gene>
<accession>A0A5B7I7S3</accession>
<reference evidence="1 2" key="1">
    <citation type="submission" date="2019-05" db="EMBL/GenBank/DDBJ databases">
        <title>Another draft genome of Portunus trituberculatus and its Hox gene families provides insights of decapod evolution.</title>
        <authorList>
            <person name="Jeong J.-H."/>
            <person name="Song I."/>
            <person name="Kim S."/>
            <person name="Choi T."/>
            <person name="Kim D."/>
            <person name="Ryu S."/>
            <person name="Kim W."/>
        </authorList>
    </citation>
    <scope>NUCLEOTIDE SEQUENCE [LARGE SCALE GENOMIC DNA]</scope>
    <source>
        <tissue evidence="1">Muscle</tissue>
    </source>
</reference>
<organism evidence="1 2">
    <name type="scientific">Portunus trituberculatus</name>
    <name type="common">Swimming crab</name>
    <name type="synonym">Neptunus trituberculatus</name>
    <dbReference type="NCBI Taxonomy" id="210409"/>
    <lineage>
        <taxon>Eukaryota</taxon>
        <taxon>Metazoa</taxon>
        <taxon>Ecdysozoa</taxon>
        <taxon>Arthropoda</taxon>
        <taxon>Crustacea</taxon>
        <taxon>Multicrustacea</taxon>
        <taxon>Malacostraca</taxon>
        <taxon>Eumalacostraca</taxon>
        <taxon>Eucarida</taxon>
        <taxon>Decapoda</taxon>
        <taxon>Pleocyemata</taxon>
        <taxon>Brachyura</taxon>
        <taxon>Eubrachyura</taxon>
        <taxon>Portunoidea</taxon>
        <taxon>Portunidae</taxon>
        <taxon>Portuninae</taxon>
        <taxon>Portunus</taxon>
    </lineage>
</organism>
<sequence length="94" mass="10459">MGEGISISAVGLKTPTRDLERNISPSTAYAKIVYTNFHCTTDETNSSVRRVCPRVRRGECRSQRDRHVTMRGGQDTTACTTAAFKAADERLNCY</sequence>